<evidence type="ECO:0000256" key="1">
    <source>
        <dbReference type="SAM" id="MobiDB-lite"/>
    </source>
</evidence>
<evidence type="ECO:0000313" key="3">
    <source>
        <dbReference type="Proteomes" id="UP000076532"/>
    </source>
</evidence>
<keyword evidence="3" id="KW-1185">Reference proteome</keyword>
<gene>
    <name evidence="2" type="ORF">FIBSPDRAFT_742531</name>
</gene>
<sequence>MVTPSQLDLQTWAQNKVTALYSAETDEQLKQAFESTFTPSVHIKMNSEPMNREDLKSDLVQRRAAAASSAVEWDNAEFKAKDEQTPDDVPHIQAGTFNGSFTVKRSMKYRIRAAPAQLHTIITWNAQIEKDSSVAADPGNAYRIVDLALTYEDTRPPIHFQQPRALQEGNNEAGLD</sequence>
<protein>
    <submittedName>
        <fullName evidence="2">Uncharacterized protein</fullName>
    </submittedName>
</protein>
<dbReference type="AlphaFoldDB" id="A0A166IWX1"/>
<proteinExistence type="predicted"/>
<reference evidence="2 3" key="1">
    <citation type="journal article" date="2016" name="Mol. Biol. Evol.">
        <title>Comparative Genomics of Early-Diverging Mushroom-Forming Fungi Provides Insights into the Origins of Lignocellulose Decay Capabilities.</title>
        <authorList>
            <person name="Nagy L.G."/>
            <person name="Riley R."/>
            <person name="Tritt A."/>
            <person name="Adam C."/>
            <person name="Daum C."/>
            <person name="Floudas D."/>
            <person name="Sun H."/>
            <person name="Yadav J.S."/>
            <person name="Pangilinan J."/>
            <person name="Larsson K.H."/>
            <person name="Matsuura K."/>
            <person name="Barry K."/>
            <person name="Labutti K."/>
            <person name="Kuo R."/>
            <person name="Ohm R.A."/>
            <person name="Bhattacharya S.S."/>
            <person name="Shirouzu T."/>
            <person name="Yoshinaga Y."/>
            <person name="Martin F.M."/>
            <person name="Grigoriev I.V."/>
            <person name="Hibbett D.S."/>
        </authorList>
    </citation>
    <scope>NUCLEOTIDE SEQUENCE [LARGE SCALE GENOMIC DNA]</scope>
    <source>
        <strain evidence="2 3">CBS 109695</strain>
    </source>
</reference>
<evidence type="ECO:0000313" key="2">
    <source>
        <dbReference type="EMBL" id="KZP20258.1"/>
    </source>
</evidence>
<accession>A0A166IWX1</accession>
<dbReference type="Proteomes" id="UP000076532">
    <property type="component" value="Unassembled WGS sequence"/>
</dbReference>
<name>A0A166IWX1_9AGAM</name>
<feature type="region of interest" description="Disordered" evidence="1">
    <location>
        <begin position="156"/>
        <end position="176"/>
    </location>
</feature>
<organism evidence="2 3">
    <name type="scientific">Athelia psychrophila</name>
    <dbReference type="NCBI Taxonomy" id="1759441"/>
    <lineage>
        <taxon>Eukaryota</taxon>
        <taxon>Fungi</taxon>
        <taxon>Dikarya</taxon>
        <taxon>Basidiomycota</taxon>
        <taxon>Agaricomycotina</taxon>
        <taxon>Agaricomycetes</taxon>
        <taxon>Agaricomycetidae</taxon>
        <taxon>Atheliales</taxon>
        <taxon>Atheliaceae</taxon>
        <taxon>Athelia</taxon>
    </lineage>
</organism>
<dbReference type="OrthoDB" id="3197409at2759"/>
<dbReference type="EMBL" id="KV417556">
    <property type="protein sequence ID" value="KZP20258.1"/>
    <property type="molecule type" value="Genomic_DNA"/>
</dbReference>